<reference evidence="1 2" key="1">
    <citation type="submission" date="2021-04" db="EMBL/GenBank/DDBJ databases">
        <title>Description of novel Flavobacterium sp. F-328.</title>
        <authorList>
            <person name="Saticioglu I.B."/>
        </authorList>
    </citation>
    <scope>NUCLEOTIDE SEQUENCE [LARGE SCALE GENOMIC DNA]</scope>
    <source>
        <strain evidence="1 2">F-328</strain>
    </source>
</reference>
<organism evidence="1 2">
    <name type="scientific">Flavobacterium erciyesense</name>
    <dbReference type="NCBI Taxonomy" id="2825842"/>
    <lineage>
        <taxon>Bacteria</taxon>
        <taxon>Pseudomonadati</taxon>
        <taxon>Bacteroidota</taxon>
        <taxon>Flavobacteriia</taxon>
        <taxon>Flavobacteriales</taxon>
        <taxon>Flavobacteriaceae</taxon>
        <taxon>Flavobacterium</taxon>
    </lineage>
</organism>
<evidence type="ECO:0008006" key="3">
    <source>
        <dbReference type="Google" id="ProtNLM"/>
    </source>
</evidence>
<sequence length="135" mass="16062">MEKETMEFKRIVFLLLSVLAIQACQKKVECVTKLKFDKRLWLSNQQKDCYRDREKMLYDLLDNHKIKGLKYSEIEKLLGNVEIESTSHSKYVKYSITSEKDLTIDQRYSKELIIFLDRDSIAQSFMVANHDKNDE</sequence>
<evidence type="ECO:0000313" key="2">
    <source>
        <dbReference type="Proteomes" id="UP000679008"/>
    </source>
</evidence>
<protein>
    <recommendedName>
        <fullName evidence="3">DUF4878 domain-containing protein</fullName>
    </recommendedName>
</protein>
<dbReference type="Proteomes" id="UP000679008">
    <property type="component" value="Unassembled WGS sequence"/>
</dbReference>
<dbReference type="RefSeq" id="WP_210791496.1">
    <property type="nucleotide sequence ID" value="NZ_JAGPXB010000017.1"/>
</dbReference>
<dbReference type="PROSITE" id="PS51257">
    <property type="entry name" value="PROKAR_LIPOPROTEIN"/>
    <property type="match status" value="1"/>
</dbReference>
<accession>A0ABS5D760</accession>
<dbReference type="EMBL" id="JAGPXB010000017">
    <property type="protein sequence ID" value="MBQ0909785.1"/>
    <property type="molecule type" value="Genomic_DNA"/>
</dbReference>
<comment type="caution">
    <text evidence="1">The sequence shown here is derived from an EMBL/GenBank/DDBJ whole genome shotgun (WGS) entry which is preliminary data.</text>
</comment>
<evidence type="ECO:0000313" key="1">
    <source>
        <dbReference type="EMBL" id="MBQ0909785.1"/>
    </source>
</evidence>
<name>A0ABS5D760_9FLAO</name>
<keyword evidence="2" id="KW-1185">Reference proteome</keyword>
<proteinExistence type="predicted"/>
<gene>
    <name evidence="1" type="ORF">KBJ98_13810</name>
</gene>